<evidence type="ECO:0000256" key="1">
    <source>
        <dbReference type="SAM" id="Phobius"/>
    </source>
</evidence>
<accession>A0A1C7MNW1</accession>
<evidence type="ECO:0000313" key="3">
    <source>
        <dbReference type="Proteomes" id="UP000092993"/>
    </source>
</evidence>
<organism evidence="2 3">
    <name type="scientific">Grifola frondosa</name>
    <name type="common">Maitake</name>
    <name type="synonym">Polyporus frondosus</name>
    <dbReference type="NCBI Taxonomy" id="5627"/>
    <lineage>
        <taxon>Eukaryota</taxon>
        <taxon>Fungi</taxon>
        <taxon>Dikarya</taxon>
        <taxon>Basidiomycota</taxon>
        <taxon>Agaricomycotina</taxon>
        <taxon>Agaricomycetes</taxon>
        <taxon>Polyporales</taxon>
        <taxon>Grifolaceae</taxon>
        <taxon>Grifola</taxon>
    </lineage>
</organism>
<keyword evidence="1" id="KW-1133">Transmembrane helix</keyword>
<dbReference type="AlphaFoldDB" id="A0A1C7MNW1"/>
<sequence length="183" mass="20365">MLCADYKLDHAQQTIAQLDVLQPACTKMTYPIRESIPGAIFEFHVPSAMRNSNTTTPFAPAFSWHALRLAPCPSSTPSHGPHRYDYAVPGYATHRDNGRRLLNPARPPFMLEVQRRLYMGLWNLVCSAGFMPCGVLWYASLASTKANYQTVLSMFWGWWAFPIGSVGRGGEGRAGRGEGVSRE</sequence>
<keyword evidence="1" id="KW-0812">Transmembrane</keyword>
<dbReference type="Proteomes" id="UP000092993">
    <property type="component" value="Unassembled WGS sequence"/>
</dbReference>
<dbReference type="EMBL" id="LUGG01000002">
    <property type="protein sequence ID" value="OBZ78106.1"/>
    <property type="molecule type" value="Genomic_DNA"/>
</dbReference>
<name>A0A1C7MNW1_GRIFR</name>
<reference evidence="2 3" key="1">
    <citation type="submission" date="2016-03" db="EMBL/GenBank/DDBJ databases">
        <title>Whole genome sequencing of Grifola frondosa 9006-11.</title>
        <authorList>
            <person name="Min B."/>
            <person name="Park H."/>
            <person name="Kim J.-G."/>
            <person name="Cho H."/>
            <person name="Oh Y.-L."/>
            <person name="Kong W.-S."/>
            <person name="Choi I.-G."/>
        </authorList>
    </citation>
    <scope>NUCLEOTIDE SEQUENCE [LARGE SCALE GENOMIC DNA]</scope>
    <source>
        <strain evidence="2 3">9006-11</strain>
    </source>
</reference>
<feature type="transmembrane region" description="Helical" evidence="1">
    <location>
        <begin position="120"/>
        <end position="140"/>
    </location>
</feature>
<evidence type="ECO:0000313" key="2">
    <source>
        <dbReference type="EMBL" id="OBZ78106.1"/>
    </source>
</evidence>
<keyword evidence="3" id="KW-1185">Reference proteome</keyword>
<protein>
    <submittedName>
        <fullName evidence="2">Uncharacterized protein</fullName>
    </submittedName>
</protein>
<comment type="caution">
    <text evidence="2">The sequence shown here is derived from an EMBL/GenBank/DDBJ whole genome shotgun (WGS) entry which is preliminary data.</text>
</comment>
<gene>
    <name evidence="2" type="ORF">A0H81_01736</name>
</gene>
<dbReference type="STRING" id="5627.A0A1C7MNW1"/>
<dbReference type="OrthoDB" id="2603at2759"/>
<proteinExistence type="predicted"/>
<keyword evidence="1" id="KW-0472">Membrane</keyword>